<feature type="domain" description="Phosphoribosylformylglycinamidine synthase linker" evidence="8">
    <location>
        <begin position="188"/>
        <end position="234"/>
    </location>
</feature>
<dbReference type="PANTHER" id="PTHR10099">
    <property type="entry name" value="PHOSPHORIBOSYLFORMYLGLYCINAMIDINE SYNTHASE"/>
    <property type="match status" value="1"/>
</dbReference>
<dbReference type="STRING" id="225004.SAMN02745152_01828"/>
<keyword evidence="3" id="KW-0547">Nucleotide-binding</keyword>
<dbReference type="SMART" id="SM01211">
    <property type="entry name" value="GATase_5"/>
    <property type="match status" value="1"/>
</dbReference>
<sequence length="1341" mass="145898">MFRIYVERKPGFQSEAQSILSEINGFLGISSVKGVRYFNRYDIENTSEEVSKMAALRIFSEPQSDSVAYEEVKIDEKDTVIVWEYLPGQYDQRADSAEQCLSLLRESMKNSAKVGSLPPRVRCAKMVVLSGSVGADEVAKIQHYLVNPVDSRLTDSKIPDTLEIKAAEPGDVPVVEGFNKFGKKELGEYLSKMGLAMDLPDIQFLQKYFKSIDRDPTETEIRVLDTYWSDHCRHTTFNTVLKDIKIEKGPYAKLFKQSLENYKALHTDLYAKRKDKPLTLMDMATIGGKYLRKHGMLDDMEVSEENNACSIFIDVHYTTDKDGNPYPDGKDEVEQWLLQFKNETHNHPTEIEPFGGAATCIGGAIRDPLSGRSWVYQSMRVTGAGDPTVPMSETLHGKLPQLKLCREAAQGFSSYGNQIGLTTGQVTEIYHPGFLAKRMELGAVIAASPYSTVMRETPEAGDIVILLGGGTGRDGIGGATGSSKVHTEKSVTTAAAEVQKGNAVEERKIQRLFRNPEVSHMIRRSNDFGAGGVSVAVGELAPGLDINLDAVPKKYEGLNGTELAISESQERMAVVVRAGDVEKFIKFCNDENLNAVVVATVTDKNKLTMKWRGKTIVDIDRSFLDSAGAPHFAKAKIESPSENSSSPLVKPLESVQKALGNCASATGESGENMPNSEQIKNAFIADMADLACCSQRGLQERFDGSIGSSTVLFPFGGKYQGTPECAMSAKIPVISPRETSTVSLMSYGYDPRVAEWSPWHGAQTAVLSSLAKITCIGGKATTSRMSYQEFFGRTVDEKTWGYPTAALLGSVDAQREMGCASIGGKDSMSGTFENMNVPHTLVSFAVAHDEAKNVQSGSFKKSGSYIYLVQVPYSAELAPDWDTFKKNSDALYEANKAGKVLAMYPVGAGGIAEAVTKMAFGNKIGVQLTAIPSSATAIGFHRNVNNTIADLFTPLYGSIIVETDDDKFENNGFVNTTVIRIGNTQKDSIISVAMEGLNPLPLTEISLDELYGAWDKTLAKVFPPVSAVEPAKKLPEWAVKKHDSLEEARAKVSTFTVLDKAKAKPRVIVPVFPGTNCEYDMARAFNLAGADSKIFVFRNRTSKDLEESLVGLQKEISDAQIVAFAGGFSAGDEPDGSGKFIANVIREANIAQAITDHLEKKNGLILGICNGFQALIKTGLVPFGKIVEPSAENPTLTYNNIHRHISRVVRTTMVSASSPWALDKTVLDARPHYVPVSHGEGRIIMSEEFAEKMFKNGQVFTQYCDENGIPAVSEPDNPNGSAFAIEGLTSPDGHVLGKMGHSERTVGIGGFSNDLIKNIAGEDNGSSSCQNIFAAGVRYFN</sequence>
<dbReference type="InterPro" id="IPR010141">
    <property type="entry name" value="FGAM_synthase"/>
</dbReference>
<dbReference type="Gene3D" id="3.40.50.880">
    <property type="match status" value="1"/>
</dbReference>
<dbReference type="GO" id="GO:0005737">
    <property type="term" value="C:cytoplasm"/>
    <property type="evidence" value="ECO:0007669"/>
    <property type="project" value="TreeGrafter"/>
</dbReference>
<dbReference type="RefSeq" id="WP_078931558.1">
    <property type="nucleotide sequence ID" value="NZ_FUXC01000011.1"/>
</dbReference>
<evidence type="ECO:0000259" key="7">
    <source>
        <dbReference type="Pfam" id="PF02769"/>
    </source>
</evidence>
<dbReference type="Pfam" id="PF02769">
    <property type="entry name" value="AIRS_C"/>
    <property type="match status" value="1"/>
</dbReference>
<dbReference type="CDD" id="cd02204">
    <property type="entry name" value="PurL_repeat2"/>
    <property type="match status" value="1"/>
</dbReference>
<dbReference type="InterPro" id="IPR036676">
    <property type="entry name" value="PurM-like_C_sf"/>
</dbReference>
<evidence type="ECO:0000256" key="3">
    <source>
        <dbReference type="ARBA" id="ARBA00022741"/>
    </source>
</evidence>
<name>A0A1T4Q1U6_9SPIR</name>
<dbReference type="GO" id="GO:0046872">
    <property type="term" value="F:metal ion binding"/>
    <property type="evidence" value="ECO:0007669"/>
    <property type="project" value="UniProtKB-KW"/>
</dbReference>
<evidence type="ECO:0000256" key="2">
    <source>
        <dbReference type="ARBA" id="ARBA00022723"/>
    </source>
</evidence>
<keyword evidence="5" id="KW-0067">ATP-binding</keyword>
<dbReference type="NCBIfam" id="TIGR01857">
    <property type="entry name" value="FGAM-synthase"/>
    <property type="match status" value="1"/>
</dbReference>
<proteinExistence type="predicted"/>
<keyword evidence="1" id="KW-0436">Ligase</keyword>
<keyword evidence="10" id="KW-1185">Reference proteome</keyword>
<dbReference type="PANTHER" id="PTHR10099:SF1">
    <property type="entry name" value="PHOSPHORIBOSYLFORMYLGLYCINAMIDINE SYNTHASE"/>
    <property type="match status" value="1"/>
</dbReference>
<dbReference type="GO" id="GO:0004642">
    <property type="term" value="F:phosphoribosylformylglycinamidine synthase activity"/>
    <property type="evidence" value="ECO:0007669"/>
    <property type="project" value="TreeGrafter"/>
</dbReference>
<feature type="domain" description="PurM-like C-terminal" evidence="7">
    <location>
        <begin position="459"/>
        <end position="611"/>
    </location>
</feature>
<dbReference type="GO" id="GO:0005524">
    <property type="term" value="F:ATP binding"/>
    <property type="evidence" value="ECO:0007669"/>
    <property type="project" value="UniProtKB-KW"/>
</dbReference>
<keyword evidence="6" id="KW-0460">Magnesium</keyword>
<dbReference type="Gene3D" id="3.30.1330.10">
    <property type="entry name" value="PurM-like, N-terminal domain"/>
    <property type="match status" value="2"/>
</dbReference>
<evidence type="ECO:0000256" key="5">
    <source>
        <dbReference type="ARBA" id="ARBA00022840"/>
    </source>
</evidence>
<keyword evidence="2" id="KW-0479">Metal-binding</keyword>
<accession>A0A1T4Q1U6</accession>
<dbReference type="SUPFAM" id="SSF56042">
    <property type="entry name" value="PurM C-terminal domain-like"/>
    <property type="match status" value="2"/>
</dbReference>
<evidence type="ECO:0000256" key="4">
    <source>
        <dbReference type="ARBA" id="ARBA00022755"/>
    </source>
</evidence>
<dbReference type="SUPFAM" id="SSF52317">
    <property type="entry name" value="Class I glutamine amidotransferase-like"/>
    <property type="match status" value="1"/>
</dbReference>
<evidence type="ECO:0000256" key="6">
    <source>
        <dbReference type="ARBA" id="ARBA00022842"/>
    </source>
</evidence>
<reference evidence="9 10" key="1">
    <citation type="submission" date="2017-02" db="EMBL/GenBank/DDBJ databases">
        <authorList>
            <person name="Peterson S.W."/>
        </authorList>
    </citation>
    <scope>NUCLEOTIDE SEQUENCE [LARGE SCALE GENOMIC DNA]</scope>
    <source>
        <strain evidence="9 10">ATCC BAA-909</strain>
    </source>
</reference>
<dbReference type="InterPro" id="IPR036921">
    <property type="entry name" value="PurM-like_N_sf"/>
</dbReference>
<organism evidence="9 10">
    <name type="scientific">Treponema berlinense</name>
    <dbReference type="NCBI Taxonomy" id="225004"/>
    <lineage>
        <taxon>Bacteria</taxon>
        <taxon>Pseudomonadati</taxon>
        <taxon>Spirochaetota</taxon>
        <taxon>Spirochaetia</taxon>
        <taxon>Spirochaetales</taxon>
        <taxon>Treponemataceae</taxon>
        <taxon>Treponema</taxon>
    </lineage>
</organism>
<dbReference type="Gene3D" id="3.90.650.10">
    <property type="entry name" value="PurM-like C-terminal domain"/>
    <property type="match status" value="2"/>
</dbReference>
<gene>
    <name evidence="9" type="ORF">SAMN02745152_01828</name>
</gene>
<evidence type="ECO:0000259" key="8">
    <source>
        <dbReference type="Pfam" id="PF18072"/>
    </source>
</evidence>
<dbReference type="Gene3D" id="1.10.8.750">
    <property type="entry name" value="Phosphoribosylformylglycinamidine synthase, linker domain"/>
    <property type="match status" value="1"/>
</dbReference>
<dbReference type="SUPFAM" id="SSF55326">
    <property type="entry name" value="PurM N-terminal domain-like"/>
    <property type="match status" value="2"/>
</dbReference>
<dbReference type="Proteomes" id="UP000190395">
    <property type="component" value="Unassembled WGS sequence"/>
</dbReference>
<evidence type="ECO:0000313" key="9">
    <source>
        <dbReference type="EMBL" id="SJZ97800.1"/>
    </source>
</evidence>
<dbReference type="InterPro" id="IPR029062">
    <property type="entry name" value="Class_I_gatase-like"/>
</dbReference>
<protein>
    <submittedName>
        <fullName evidence="9">Phosphoribosylformylglycinamidine synthase</fullName>
    </submittedName>
</protein>
<evidence type="ECO:0000313" key="10">
    <source>
        <dbReference type="Proteomes" id="UP000190395"/>
    </source>
</evidence>
<keyword evidence="4" id="KW-0658">Purine biosynthesis</keyword>
<dbReference type="InterPro" id="IPR041609">
    <property type="entry name" value="PurL_linker"/>
</dbReference>
<dbReference type="Pfam" id="PF18072">
    <property type="entry name" value="FGAR-AT_linker"/>
    <property type="match status" value="1"/>
</dbReference>
<evidence type="ECO:0000256" key="1">
    <source>
        <dbReference type="ARBA" id="ARBA00022598"/>
    </source>
</evidence>
<dbReference type="Pfam" id="PF13507">
    <property type="entry name" value="GATase_5"/>
    <property type="match status" value="1"/>
</dbReference>
<dbReference type="InterPro" id="IPR010918">
    <property type="entry name" value="PurM-like_C_dom"/>
</dbReference>
<dbReference type="GeneID" id="303368055"/>
<dbReference type="EMBL" id="FUXC01000011">
    <property type="protein sequence ID" value="SJZ97800.1"/>
    <property type="molecule type" value="Genomic_DNA"/>
</dbReference>
<dbReference type="GO" id="GO:0006164">
    <property type="term" value="P:purine nucleotide biosynthetic process"/>
    <property type="evidence" value="ECO:0007669"/>
    <property type="project" value="UniProtKB-KW"/>
</dbReference>
<dbReference type="OrthoDB" id="9804441at2"/>